<name>A0A1Y1UIE1_9TREE</name>
<keyword evidence="4" id="KW-0647">Proteasome</keyword>
<dbReference type="EMBL" id="NBSH01000006">
    <property type="protein sequence ID" value="ORX37266.1"/>
    <property type="molecule type" value="Genomic_DNA"/>
</dbReference>
<evidence type="ECO:0000256" key="2">
    <source>
        <dbReference type="ARBA" id="ARBA00043974"/>
    </source>
</evidence>
<dbReference type="FunCoup" id="A0A1Y1UIE1">
    <property type="interactions" value="320"/>
</dbReference>
<keyword evidence="1" id="KW-0143">Chaperone</keyword>
<reference evidence="4 5" key="1">
    <citation type="submission" date="2017-03" db="EMBL/GenBank/DDBJ databases">
        <title>Widespread Adenine N6-methylation of Active Genes in Fungi.</title>
        <authorList>
            <consortium name="DOE Joint Genome Institute"/>
            <person name="Mondo S.J."/>
            <person name="Dannebaum R.O."/>
            <person name="Kuo R.C."/>
            <person name="Louie K.B."/>
            <person name="Bewick A.J."/>
            <person name="Labutti K."/>
            <person name="Haridas S."/>
            <person name="Kuo A."/>
            <person name="Salamov A."/>
            <person name="Ahrendt S.R."/>
            <person name="Lau R."/>
            <person name="Bowen B.P."/>
            <person name="Lipzen A."/>
            <person name="Sullivan W."/>
            <person name="Andreopoulos W.B."/>
            <person name="Clum A."/>
            <person name="Lindquist E."/>
            <person name="Daum C."/>
            <person name="Northen T.R."/>
            <person name="Ramamoorthy G."/>
            <person name="Schmitz R.J."/>
            <person name="Gryganskyi A."/>
            <person name="Culley D."/>
            <person name="Magnuson J."/>
            <person name="James T.Y."/>
            <person name="O'Malley M.A."/>
            <person name="Stajich J.E."/>
            <person name="Spatafora J.W."/>
            <person name="Visel A."/>
            <person name="Grigoriev I.V."/>
        </authorList>
    </citation>
    <scope>NUCLEOTIDE SEQUENCE [LARGE SCALE GENOMIC DNA]</scope>
    <source>
        <strain evidence="4 5">NRRL Y-17943</strain>
    </source>
</reference>
<evidence type="ECO:0000256" key="1">
    <source>
        <dbReference type="ARBA" id="ARBA00023186"/>
    </source>
</evidence>
<dbReference type="RefSeq" id="XP_021871304.1">
    <property type="nucleotide sequence ID" value="XM_022015804.1"/>
</dbReference>
<dbReference type="OrthoDB" id="15001at2759"/>
<organism evidence="4 5">
    <name type="scientific">Kockovaella imperatae</name>
    <dbReference type="NCBI Taxonomy" id="4999"/>
    <lineage>
        <taxon>Eukaryota</taxon>
        <taxon>Fungi</taxon>
        <taxon>Dikarya</taxon>
        <taxon>Basidiomycota</taxon>
        <taxon>Agaricomycotina</taxon>
        <taxon>Tremellomycetes</taxon>
        <taxon>Tremellales</taxon>
        <taxon>Cuniculitremaceae</taxon>
        <taxon>Kockovaella</taxon>
    </lineage>
</organism>
<dbReference type="AlphaFoldDB" id="A0A1Y1UIE1"/>
<dbReference type="Pfam" id="PF05348">
    <property type="entry name" value="UMP1"/>
    <property type="match status" value="1"/>
</dbReference>
<evidence type="ECO:0000256" key="3">
    <source>
        <dbReference type="SAM" id="MobiDB-lite"/>
    </source>
</evidence>
<dbReference type="GO" id="GO:0005737">
    <property type="term" value="C:cytoplasm"/>
    <property type="evidence" value="ECO:0007669"/>
    <property type="project" value="TreeGrafter"/>
</dbReference>
<feature type="region of interest" description="Disordered" evidence="3">
    <location>
        <begin position="1"/>
        <end position="20"/>
    </location>
</feature>
<keyword evidence="5" id="KW-1185">Reference proteome</keyword>
<dbReference type="Proteomes" id="UP000193218">
    <property type="component" value="Unassembled WGS sequence"/>
</dbReference>
<dbReference type="PANTHER" id="PTHR12828:SF3">
    <property type="entry name" value="PROTEASOME MATURATION PROTEIN"/>
    <property type="match status" value="1"/>
</dbReference>
<protein>
    <submittedName>
        <fullName evidence="4">Proteasome maturation factor UMP1</fullName>
    </submittedName>
</protein>
<comment type="caution">
    <text evidence="4">The sequence shown here is derived from an EMBL/GenBank/DDBJ whole genome shotgun (WGS) entry which is preliminary data.</text>
</comment>
<dbReference type="InParanoid" id="A0A1Y1UIE1"/>
<sequence length="157" mass="16967">MSYRLVPPTASSSNDHHVVSTQATAHPELGLHDAMRHGPSSAAQSVAPDNISPLQARLEKWSSTQHDMQQTMHRNTFGLALPLRTAMEMRIVTQSPHHPSMIAATPSSLPLGGGPNLAAEILAGTDETLDVADFMVGNRLLNVPMDERAVMERSRGM</sequence>
<dbReference type="GO" id="GO:0005634">
    <property type="term" value="C:nucleus"/>
    <property type="evidence" value="ECO:0007669"/>
    <property type="project" value="TreeGrafter"/>
</dbReference>
<dbReference type="PANTHER" id="PTHR12828">
    <property type="entry name" value="PROTEASOME MATURATION PROTEIN UMP1"/>
    <property type="match status" value="1"/>
</dbReference>
<dbReference type="GeneID" id="33557613"/>
<dbReference type="GO" id="GO:0000502">
    <property type="term" value="C:proteasome complex"/>
    <property type="evidence" value="ECO:0007669"/>
    <property type="project" value="UniProtKB-KW"/>
</dbReference>
<proteinExistence type="inferred from homology"/>
<accession>A0A1Y1UIE1</accession>
<gene>
    <name evidence="4" type="ORF">BD324DRAFT_625472</name>
</gene>
<comment type="similarity">
    <text evidence="2">Belongs to the POMP/UMP1 family.</text>
</comment>
<dbReference type="STRING" id="4999.A0A1Y1UIE1"/>
<evidence type="ECO:0000313" key="4">
    <source>
        <dbReference type="EMBL" id="ORX37266.1"/>
    </source>
</evidence>
<dbReference type="GO" id="GO:0043248">
    <property type="term" value="P:proteasome assembly"/>
    <property type="evidence" value="ECO:0007669"/>
    <property type="project" value="InterPro"/>
</dbReference>
<dbReference type="InterPro" id="IPR008012">
    <property type="entry name" value="Ump1"/>
</dbReference>
<feature type="compositionally biased region" description="Polar residues" evidence="3">
    <location>
        <begin position="9"/>
        <end position="20"/>
    </location>
</feature>
<evidence type="ECO:0000313" key="5">
    <source>
        <dbReference type="Proteomes" id="UP000193218"/>
    </source>
</evidence>